<evidence type="ECO:0000313" key="1">
    <source>
        <dbReference type="EMBL" id="EXJ78077.1"/>
    </source>
</evidence>
<dbReference type="RefSeq" id="XP_007737522.1">
    <property type="nucleotide sequence ID" value="XM_007739332.1"/>
</dbReference>
<feature type="non-terminal residue" evidence="1">
    <location>
        <position position="1"/>
    </location>
</feature>
<evidence type="ECO:0000313" key="2">
    <source>
        <dbReference type="Proteomes" id="UP000019478"/>
    </source>
</evidence>
<proteinExistence type="predicted"/>
<dbReference type="AlphaFoldDB" id="W9XC65"/>
<protein>
    <submittedName>
        <fullName evidence="1">Uncharacterized protein</fullName>
    </submittedName>
</protein>
<dbReference type="GeneID" id="19173322"/>
<accession>W9XC65</accession>
<dbReference type="HOGENOM" id="CLU_3129676_0_0_1"/>
<sequence length="50" mass="5279">KDSFDEADDIGTSCAVVRVHAEPDSTTLVQWEGSVYSQGPLTPGAANDIQ</sequence>
<feature type="non-terminal residue" evidence="1">
    <location>
        <position position="50"/>
    </location>
</feature>
<keyword evidence="2" id="KW-1185">Reference proteome</keyword>
<comment type="caution">
    <text evidence="1">The sequence shown here is derived from an EMBL/GenBank/DDBJ whole genome shotgun (WGS) entry which is preliminary data.</text>
</comment>
<name>W9XC65_9EURO</name>
<dbReference type="Proteomes" id="UP000019478">
    <property type="component" value="Unassembled WGS sequence"/>
</dbReference>
<organism evidence="1 2">
    <name type="scientific">Capronia epimyces CBS 606.96</name>
    <dbReference type="NCBI Taxonomy" id="1182542"/>
    <lineage>
        <taxon>Eukaryota</taxon>
        <taxon>Fungi</taxon>
        <taxon>Dikarya</taxon>
        <taxon>Ascomycota</taxon>
        <taxon>Pezizomycotina</taxon>
        <taxon>Eurotiomycetes</taxon>
        <taxon>Chaetothyriomycetidae</taxon>
        <taxon>Chaetothyriales</taxon>
        <taxon>Herpotrichiellaceae</taxon>
        <taxon>Capronia</taxon>
    </lineage>
</organism>
<gene>
    <name evidence="1" type="ORF">A1O3_09238</name>
</gene>
<dbReference type="EMBL" id="AMGY01000009">
    <property type="protein sequence ID" value="EXJ78077.1"/>
    <property type="molecule type" value="Genomic_DNA"/>
</dbReference>
<reference evidence="1 2" key="1">
    <citation type="submission" date="2013-03" db="EMBL/GenBank/DDBJ databases">
        <title>The Genome Sequence of Capronia epimyces CBS 606.96.</title>
        <authorList>
            <consortium name="The Broad Institute Genomics Platform"/>
            <person name="Cuomo C."/>
            <person name="de Hoog S."/>
            <person name="Gorbushina A."/>
            <person name="Walker B."/>
            <person name="Young S.K."/>
            <person name="Zeng Q."/>
            <person name="Gargeya S."/>
            <person name="Fitzgerald M."/>
            <person name="Haas B."/>
            <person name="Abouelleil A."/>
            <person name="Allen A.W."/>
            <person name="Alvarado L."/>
            <person name="Arachchi H.M."/>
            <person name="Berlin A.M."/>
            <person name="Chapman S.B."/>
            <person name="Gainer-Dewar J."/>
            <person name="Goldberg J."/>
            <person name="Griggs A."/>
            <person name="Gujja S."/>
            <person name="Hansen M."/>
            <person name="Howarth C."/>
            <person name="Imamovic A."/>
            <person name="Ireland A."/>
            <person name="Larimer J."/>
            <person name="McCowan C."/>
            <person name="Murphy C."/>
            <person name="Pearson M."/>
            <person name="Poon T.W."/>
            <person name="Priest M."/>
            <person name="Roberts A."/>
            <person name="Saif S."/>
            <person name="Shea T."/>
            <person name="Sisk P."/>
            <person name="Sykes S."/>
            <person name="Wortman J."/>
            <person name="Nusbaum C."/>
            <person name="Birren B."/>
        </authorList>
    </citation>
    <scope>NUCLEOTIDE SEQUENCE [LARGE SCALE GENOMIC DNA]</scope>
    <source>
        <strain evidence="1 2">CBS 606.96</strain>
    </source>
</reference>